<keyword evidence="7 17" id="KW-0547">Nucleotide-binding</keyword>
<feature type="transmembrane region" description="Helical" evidence="19">
    <location>
        <begin position="349"/>
        <end position="373"/>
    </location>
</feature>
<feature type="binding site" evidence="18">
    <location>
        <position position="469"/>
    </location>
    <ligand>
        <name>Mg(2+)</name>
        <dbReference type="ChEBI" id="CHEBI:18420"/>
    </ligand>
</feature>
<comment type="catalytic activity">
    <reaction evidence="14 19">
        <text>ATP + H2O + phospholipidSide 1 = ADP + phosphate + phospholipidSide 2.</text>
        <dbReference type="EC" id="7.6.2.1"/>
    </reaction>
</comment>
<accession>F1KQM7</accession>
<feature type="region of interest" description="Disordered" evidence="20">
    <location>
        <begin position="1"/>
        <end position="33"/>
    </location>
</feature>
<dbReference type="GO" id="GO:0016887">
    <property type="term" value="F:ATP hydrolysis activity"/>
    <property type="evidence" value="ECO:0007669"/>
    <property type="project" value="InterPro"/>
</dbReference>
<evidence type="ECO:0000313" key="23">
    <source>
        <dbReference type="EMBL" id="ADY40181.1"/>
    </source>
</evidence>
<feature type="transmembrane region" description="Helical" evidence="19">
    <location>
        <begin position="404"/>
        <end position="423"/>
    </location>
</feature>
<evidence type="ECO:0000256" key="19">
    <source>
        <dbReference type="RuleBase" id="RU362033"/>
    </source>
</evidence>
<dbReference type="Gene3D" id="3.40.50.1000">
    <property type="entry name" value="HAD superfamily/HAD-like"/>
    <property type="match status" value="2"/>
</dbReference>
<feature type="binding site" evidence="17">
    <location>
        <position position="471"/>
    </location>
    <ligand>
        <name>ATP</name>
        <dbReference type="ChEBI" id="CHEBI:30616"/>
    </ligand>
</feature>
<dbReference type="InterPro" id="IPR036412">
    <property type="entry name" value="HAD-like_sf"/>
</dbReference>
<keyword evidence="12 19" id="KW-1133">Transmembrane helix</keyword>
<comment type="cofactor">
    <cofactor evidence="1 18">
        <name>Mg(2+)</name>
        <dbReference type="ChEBI" id="CHEBI:18420"/>
    </cofactor>
</comment>
<dbReference type="PROSITE" id="PS00154">
    <property type="entry name" value="ATPASE_E1_E2"/>
    <property type="match status" value="1"/>
</dbReference>
<evidence type="ECO:0000256" key="14">
    <source>
        <dbReference type="ARBA" id="ARBA00034036"/>
    </source>
</evidence>
<feature type="binding site" evidence="17">
    <location>
        <position position="941"/>
    </location>
    <ligand>
        <name>ATP</name>
        <dbReference type="ChEBI" id="CHEBI:30616"/>
    </ligand>
</feature>
<comment type="similarity">
    <text evidence="4 19">Belongs to the cation transport ATPase (P-type) (TC 3.A.3) family. Type IV subfamily.</text>
</comment>
<dbReference type="SFLD" id="SFLDS00003">
    <property type="entry name" value="Haloacid_Dehalogenase"/>
    <property type="match status" value="1"/>
</dbReference>
<evidence type="ECO:0000256" key="20">
    <source>
        <dbReference type="SAM" id="MobiDB-lite"/>
    </source>
</evidence>
<keyword evidence="9 17" id="KW-0067">ATP-binding</keyword>
<feature type="transmembrane region" description="Helical" evidence="19">
    <location>
        <begin position="1260"/>
        <end position="1284"/>
    </location>
</feature>
<reference evidence="23" key="1">
    <citation type="journal article" date="2011" name="Genome Res.">
        <title>Deep small RNA sequencing from the nematode Ascaris reveals conservation, functional diversification, and novel developmental profiles.</title>
        <authorList>
            <person name="Wang J."/>
            <person name="Czech B."/>
            <person name="Crunk A."/>
            <person name="Wallace A."/>
            <person name="Mitreva M."/>
            <person name="Hannon G.J."/>
            <person name="Davis R.E."/>
        </authorList>
    </citation>
    <scope>NUCLEOTIDE SEQUENCE</scope>
</reference>
<dbReference type="InterPro" id="IPR032630">
    <property type="entry name" value="P_typ_ATPase_c"/>
</dbReference>
<evidence type="ECO:0000256" key="3">
    <source>
        <dbReference type="ARBA" id="ARBA00004586"/>
    </source>
</evidence>
<dbReference type="SFLD" id="SFLDG00002">
    <property type="entry name" value="C1.7:_P-type_atpase_like"/>
    <property type="match status" value="1"/>
</dbReference>
<keyword evidence="8" id="KW-0256">Endoplasmic reticulum</keyword>
<dbReference type="Pfam" id="PF16209">
    <property type="entry name" value="PhoLip_ATPase_N"/>
    <property type="match status" value="1"/>
</dbReference>
<dbReference type="SUPFAM" id="SSF81653">
    <property type="entry name" value="Calcium ATPase, transduction domain A"/>
    <property type="match status" value="1"/>
</dbReference>
<evidence type="ECO:0000256" key="12">
    <source>
        <dbReference type="ARBA" id="ARBA00022989"/>
    </source>
</evidence>
<feature type="binding site" evidence="17">
    <location>
        <position position="1062"/>
    </location>
    <ligand>
        <name>ATP</name>
        <dbReference type="ChEBI" id="CHEBI:30616"/>
    </ligand>
</feature>
<evidence type="ECO:0000256" key="7">
    <source>
        <dbReference type="ARBA" id="ARBA00022741"/>
    </source>
</evidence>
<dbReference type="SUPFAM" id="SSF81665">
    <property type="entry name" value="Calcium ATPase, transmembrane domain M"/>
    <property type="match status" value="1"/>
</dbReference>
<dbReference type="InterPro" id="IPR001757">
    <property type="entry name" value="P_typ_ATPase"/>
</dbReference>
<dbReference type="InterPro" id="IPR023214">
    <property type="entry name" value="HAD_sf"/>
</dbReference>
<evidence type="ECO:0000256" key="18">
    <source>
        <dbReference type="PIRSR" id="PIRSR606539-3"/>
    </source>
</evidence>
<dbReference type="InterPro" id="IPR032631">
    <property type="entry name" value="P-type_ATPase_N"/>
</dbReference>
<dbReference type="GO" id="GO:0005524">
    <property type="term" value="F:ATP binding"/>
    <property type="evidence" value="ECO:0007669"/>
    <property type="project" value="UniProtKB-UniRule"/>
</dbReference>
<feature type="transmembrane region" description="Helical" evidence="19">
    <location>
        <begin position="1350"/>
        <end position="1373"/>
    </location>
</feature>
<dbReference type="GO" id="GO:0005789">
    <property type="term" value="C:endoplasmic reticulum membrane"/>
    <property type="evidence" value="ECO:0007669"/>
    <property type="project" value="UniProtKB-SubCell"/>
</dbReference>
<evidence type="ECO:0000256" key="9">
    <source>
        <dbReference type="ARBA" id="ARBA00022840"/>
    </source>
</evidence>
<evidence type="ECO:0000256" key="16">
    <source>
        <dbReference type="PIRSR" id="PIRSR606539-1"/>
    </source>
</evidence>
<keyword evidence="13 19" id="KW-0472">Membrane</keyword>
<keyword evidence="11 19" id="KW-1278">Translocase</keyword>
<dbReference type="GO" id="GO:0140326">
    <property type="term" value="F:ATPase-coupled intramembrane lipid transporter activity"/>
    <property type="evidence" value="ECO:0007669"/>
    <property type="project" value="UniProtKB-EC"/>
</dbReference>
<evidence type="ECO:0000256" key="5">
    <source>
        <dbReference type="ARBA" id="ARBA00022692"/>
    </source>
</evidence>
<comment type="catalytic activity">
    <reaction evidence="15">
        <text>a beta-D-glucosyl-(1&lt;-&gt;1')-N-acylsphing-4-enine(out) + ATP + H2O = a beta-D-glucosyl-(1&lt;-&gt;1')-N-acylsphing-4-enine(in) + ADP + phosphate + H(+)</text>
        <dbReference type="Rhea" id="RHEA:66036"/>
        <dbReference type="ChEBI" id="CHEBI:15377"/>
        <dbReference type="ChEBI" id="CHEBI:15378"/>
        <dbReference type="ChEBI" id="CHEBI:22801"/>
        <dbReference type="ChEBI" id="CHEBI:30616"/>
        <dbReference type="ChEBI" id="CHEBI:43474"/>
        <dbReference type="ChEBI" id="CHEBI:456216"/>
    </reaction>
    <physiologicalReaction direction="left-to-right" evidence="15">
        <dbReference type="Rhea" id="RHEA:66037"/>
    </physiologicalReaction>
</comment>
<dbReference type="InterPro" id="IPR023298">
    <property type="entry name" value="ATPase_P-typ_TM_dom_sf"/>
</dbReference>
<name>F1KQM7_ASCSU</name>
<feature type="region of interest" description="Disordered" evidence="20">
    <location>
        <begin position="1522"/>
        <end position="1543"/>
    </location>
</feature>
<feature type="binding site" evidence="17">
    <location>
        <position position="981"/>
    </location>
    <ligand>
        <name>ATP</name>
        <dbReference type="ChEBI" id="CHEBI:30616"/>
    </ligand>
</feature>
<dbReference type="InterPro" id="IPR023299">
    <property type="entry name" value="ATPase_P-typ_cyto_dom_N"/>
</dbReference>
<dbReference type="Gene3D" id="1.20.1110.10">
    <property type="entry name" value="Calcium-transporting ATPase, transmembrane domain"/>
    <property type="match status" value="1"/>
</dbReference>
<feature type="binding site" evidence="17">
    <location>
        <position position="1190"/>
    </location>
    <ligand>
        <name>ATP</name>
        <dbReference type="ChEBI" id="CHEBI:30616"/>
    </ligand>
</feature>
<feature type="binding site" evidence="17">
    <location>
        <position position="470"/>
    </location>
    <ligand>
        <name>ATP</name>
        <dbReference type="ChEBI" id="CHEBI:30616"/>
    </ligand>
</feature>
<dbReference type="PANTHER" id="PTHR24092">
    <property type="entry name" value="PROBABLE PHOSPHOLIPID-TRANSPORTING ATPASE"/>
    <property type="match status" value="1"/>
</dbReference>
<dbReference type="Pfam" id="PF13246">
    <property type="entry name" value="Cation_ATPase"/>
    <property type="match status" value="1"/>
</dbReference>
<organism evidence="23">
    <name type="scientific">Ascaris suum</name>
    <name type="common">Pig roundworm</name>
    <name type="synonym">Ascaris lumbricoides</name>
    <dbReference type="NCBI Taxonomy" id="6253"/>
    <lineage>
        <taxon>Eukaryota</taxon>
        <taxon>Metazoa</taxon>
        <taxon>Ecdysozoa</taxon>
        <taxon>Nematoda</taxon>
        <taxon>Chromadorea</taxon>
        <taxon>Rhabditida</taxon>
        <taxon>Spirurina</taxon>
        <taxon>Ascaridomorpha</taxon>
        <taxon>Ascaridoidea</taxon>
        <taxon>Ascarididae</taxon>
        <taxon>Ascaris</taxon>
    </lineage>
</organism>
<dbReference type="GO" id="GO:0000287">
    <property type="term" value="F:magnesium ion binding"/>
    <property type="evidence" value="ECO:0007669"/>
    <property type="project" value="UniProtKB-UniRule"/>
</dbReference>
<dbReference type="Gene3D" id="3.40.1110.10">
    <property type="entry name" value="Calcium-transporting ATPase, cytoplasmic domain N"/>
    <property type="match status" value="2"/>
</dbReference>
<evidence type="ECO:0000256" key="6">
    <source>
        <dbReference type="ARBA" id="ARBA00022723"/>
    </source>
</evidence>
<dbReference type="InterPro" id="IPR044492">
    <property type="entry name" value="P_typ_ATPase_HD_dom"/>
</dbReference>
<evidence type="ECO:0000259" key="22">
    <source>
        <dbReference type="Pfam" id="PF16212"/>
    </source>
</evidence>
<feature type="binding site" evidence="17">
    <location>
        <position position="875"/>
    </location>
    <ligand>
        <name>ATP</name>
        <dbReference type="ChEBI" id="CHEBI:30616"/>
    </ligand>
</feature>
<feature type="binding site" evidence="17">
    <location>
        <position position="1061"/>
    </location>
    <ligand>
        <name>ATP</name>
        <dbReference type="ChEBI" id="CHEBI:30616"/>
    </ligand>
</feature>
<dbReference type="Pfam" id="PF16212">
    <property type="entry name" value="PhoLip_ATPase_C"/>
    <property type="match status" value="1"/>
</dbReference>
<evidence type="ECO:0000256" key="1">
    <source>
        <dbReference type="ARBA" id="ARBA00001946"/>
    </source>
</evidence>
<feature type="transmembrane region" description="Helical" evidence="19">
    <location>
        <begin position="1452"/>
        <end position="1479"/>
    </location>
</feature>
<protein>
    <recommendedName>
        <fullName evidence="19">Phospholipid-transporting ATPase</fullName>
        <ecNumber evidence="19">7.6.2.1</ecNumber>
    </recommendedName>
</protein>
<feature type="binding site" evidence="17">
    <location>
        <position position="469"/>
    </location>
    <ligand>
        <name>ATP</name>
        <dbReference type="ChEBI" id="CHEBI:30616"/>
    </ligand>
</feature>
<feature type="binding site" evidence="17">
    <location>
        <position position="918"/>
    </location>
    <ligand>
        <name>ATP</name>
        <dbReference type="ChEBI" id="CHEBI:30616"/>
    </ligand>
</feature>
<feature type="binding site" evidence="17">
    <location>
        <position position="1063"/>
    </location>
    <ligand>
        <name>ATP</name>
        <dbReference type="ChEBI" id="CHEBI:30616"/>
    </ligand>
</feature>
<feature type="binding site" evidence="18">
    <location>
        <position position="1214"/>
    </location>
    <ligand>
        <name>Mg(2+)</name>
        <dbReference type="ChEBI" id="CHEBI:18420"/>
    </ligand>
</feature>
<feature type="transmembrane region" description="Helical" evidence="19">
    <location>
        <begin position="1379"/>
        <end position="1402"/>
    </location>
</feature>
<feature type="binding site" evidence="18">
    <location>
        <position position="471"/>
    </location>
    <ligand>
        <name>Mg(2+)</name>
        <dbReference type="ChEBI" id="CHEBI:18420"/>
    </ligand>
</feature>
<dbReference type="EMBL" id="JI164294">
    <property type="protein sequence ID" value="ADY40181.1"/>
    <property type="molecule type" value="mRNA"/>
</dbReference>
<sequence>MVAGEASSRLANAPTDSVKAHHRRTSSLWVPPSRPAFSNPAPIIRHKAERSSRALKSLLPCGACCCAATASSTAQPEFRKVLPNHRFDSNTPRYEHPNRRNYADNRICTTKYTLLTFLPKNLFEQFHRAANLYFIFIVILNMTVGAFGRYISMIPITFVLMVTAVKDAFEDYRRYKSDVKINHSTCRVWDNEQSRYRKMEWRNVLVGDFVHLSCNEIIPADILLLRSSDENGICYVETSNLDGESSLKQRQIIVSMGSASVDFTPRNFTATVYCEQPNNQIYRFNGYVQQENGVKEPVSKMNLLLRGCEVRNTDFVEGIVLYAGRDTKAMLNNSGPRYKRSELERLTNWDIIWCVLILLVMCLTGAIFSAIWLSSFTDPYRVPFLTFIENIDMLNPELEGFINFWSYVIVLQVMIPISLYVSIEIIKLGQIYLTSQDVNLYYESADKRIQCRALNIPEELGQVQFVMSDKTGTLTENQMKFRRCYVAERDYGTETSAATISSATKSPSSKVDHELLSRLVRTSESFLARGDLSFEDHSPSSDLMHFFINMAICNTVVVNAQPHQDHLDESGFFVGDSFIAGNSAFHLPSPTSNTPPPRALRGSCDVDKGSFSTVPKVSFACTRVNSSSALDEPSTSVKLHFEDAITRRPNNDTSNLSALTDQPIVFSTDASSAVADFHLDHVRMTNNDKRVECTATSFTHLRAADSPTKVVDSGLSGSKANKRETSADEIESAEMRSSGCDGQTVPTTEMDKCDLESDRTAINGSEDGASKAREGWATPECEAVASAPSHSSSVPEHLSTATDMSHSSLALGHLLGGDMFRLSSSKLLSLNFSKLYMKGFKLSPLLRFKKSASSEEQLESEVVQNPIYEAESPDELALVQAASDYGVRLCSRHLRSTLVQLATRGFILKYKVLHVLPFDSDRKRMSVVVRDAMGRIIVYCKGADSAVLPVISERFSSSSRGAKILAKADEYISLYASCGLRTLCLCKRFLSEDEYTMWKLEHNKAEMALDDRDKKLSESAHRIENELELLGVSAIEDRLQDGVPECIDSLRRAGINVWVLTGDKIETAVNIAYASKLFSPSMELIQLSARSESDTGEMLDVMLERMCRGAACSETRISSLTRRIPPLSTDSSHNALLCKQSMISESKQFGVVVSGATLAFCLLPSNLSKFLRIVERSSSVLCCRATPLQKASVVKLVKEQLKGKVLAIGDGANDVSMIQCADVGIGISGQEGMQAVMASDFAFARFRFLSRLLLVHGHWCYYRLALIVLYFFYKNALFVFVLFWCQIYNGFSAQVPIDPIYLMVYNLLFTSVPSLLFGMTDQDASAELLLQHPFLYAQGRCSKLYRWYSFWVNMLDALWQSAAIYFTAHLVFVDTDCEVWKFGFVLCTQLLFVNSFHFAILVNLWTSAVLLSLVFSMGAYFVFALVYNAVVSPSFNVKDPPVMVADFAICDIRFWLVVLLSAAVALAPRMVVTVLMNTFHPSAVLRERMRQREKERVQREKALDVRIRWVKRGSKAVKVTVGSADVDEPSRGAASTSARFDAQ</sequence>
<feature type="binding site" evidence="17">
    <location>
        <position position="1214"/>
    </location>
    <ligand>
        <name>ATP</name>
        <dbReference type="ChEBI" id="CHEBI:30616"/>
    </ligand>
</feature>
<dbReference type="InterPro" id="IPR006539">
    <property type="entry name" value="P-type_ATPase_IV"/>
</dbReference>
<evidence type="ECO:0000256" key="13">
    <source>
        <dbReference type="ARBA" id="ARBA00023136"/>
    </source>
</evidence>
<dbReference type="SUPFAM" id="SSF56784">
    <property type="entry name" value="HAD-like"/>
    <property type="match status" value="1"/>
</dbReference>
<comment type="subcellular location">
    <subcellularLocation>
        <location evidence="2">Endomembrane system</location>
        <topology evidence="2">Multi-pass membrane protein</topology>
    </subcellularLocation>
    <subcellularLocation>
        <location evidence="3">Endoplasmic reticulum membrane</location>
    </subcellularLocation>
    <subcellularLocation>
        <location evidence="19">Membrane</location>
        <topology evidence="19">Multi-pass membrane protein</topology>
    </subcellularLocation>
</comment>
<feature type="active site" description="4-aspartylphosphate intermediate" evidence="16">
    <location>
        <position position="469"/>
    </location>
</feature>
<evidence type="ECO:0000256" key="4">
    <source>
        <dbReference type="ARBA" id="ARBA00008109"/>
    </source>
</evidence>
<feature type="binding site" evidence="17">
    <location>
        <position position="1213"/>
    </location>
    <ligand>
        <name>ATP</name>
        <dbReference type="ChEBI" id="CHEBI:30616"/>
    </ligand>
</feature>
<evidence type="ECO:0000256" key="15">
    <source>
        <dbReference type="ARBA" id="ARBA00050913"/>
    </source>
</evidence>
<feature type="compositionally biased region" description="Polar residues" evidence="20">
    <location>
        <begin position="1533"/>
        <end position="1543"/>
    </location>
</feature>
<dbReference type="FunFam" id="2.70.150.10:FF:000054">
    <property type="entry name" value="Phospholipid-transporting ATPase"/>
    <property type="match status" value="1"/>
</dbReference>
<feature type="domain" description="P-type ATPase C-terminal" evidence="22">
    <location>
        <begin position="1236"/>
        <end position="1482"/>
    </location>
</feature>
<dbReference type="EC" id="7.6.2.1" evidence="19"/>
<proteinExistence type="evidence at transcript level"/>
<dbReference type="GO" id="GO:0005886">
    <property type="term" value="C:plasma membrane"/>
    <property type="evidence" value="ECO:0007669"/>
    <property type="project" value="TreeGrafter"/>
</dbReference>
<evidence type="ECO:0000256" key="2">
    <source>
        <dbReference type="ARBA" id="ARBA00004127"/>
    </source>
</evidence>
<keyword evidence="6 18" id="KW-0479">Metal-binding</keyword>
<dbReference type="InterPro" id="IPR008250">
    <property type="entry name" value="ATPase_P-typ_transduc_dom_A_sf"/>
</dbReference>
<evidence type="ECO:0000256" key="10">
    <source>
        <dbReference type="ARBA" id="ARBA00022842"/>
    </source>
</evidence>
<dbReference type="FunFam" id="3.40.1110.10:FF:000009">
    <property type="entry name" value="Phospholipid-transporting ATPase"/>
    <property type="match status" value="1"/>
</dbReference>
<keyword evidence="5 19" id="KW-0812">Transmembrane</keyword>
<dbReference type="SFLD" id="SFLDF00027">
    <property type="entry name" value="p-type_atpase"/>
    <property type="match status" value="1"/>
</dbReference>
<feature type="binding site" evidence="18">
    <location>
        <position position="1210"/>
    </location>
    <ligand>
        <name>Mg(2+)</name>
        <dbReference type="ChEBI" id="CHEBI:18420"/>
    </ligand>
</feature>
<evidence type="ECO:0000256" key="8">
    <source>
        <dbReference type="ARBA" id="ARBA00022824"/>
    </source>
</evidence>
<dbReference type="SUPFAM" id="SSF81660">
    <property type="entry name" value="Metal cation-transporting ATPase, ATP-binding domain N"/>
    <property type="match status" value="1"/>
</dbReference>
<dbReference type="InterPro" id="IPR018303">
    <property type="entry name" value="ATPase_P-typ_P_site"/>
</dbReference>
<dbReference type="Gene3D" id="2.70.150.10">
    <property type="entry name" value="Calcium-transporting ATPase, cytoplasmic transduction domain A"/>
    <property type="match status" value="1"/>
</dbReference>
<dbReference type="GO" id="GO:0045332">
    <property type="term" value="P:phospholipid translocation"/>
    <property type="evidence" value="ECO:0007669"/>
    <property type="project" value="TreeGrafter"/>
</dbReference>
<dbReference type="NCBIfam" id="TIGR01494">
    <property type="entry name" value="ATPase_P-type"/>
    <property type="match status" value="2"/>
</dbReference>
<feature type="transmembrane region" description="Helical" evidence="19">
    <location>
        <begin position="1409"/>
        <end position="1432"/>
    </location>
</feature>
<evidence type="ECO:0000256" key="11">
    <source>
        <dbReference type="ARBA" id="ARBA00022967"/>
    </source>
</evidence>
<keyword evidence="10 18" id="KW-0460">Magnesium</keyword>
<dbReference type="PANTHER" id="PTHR24092:SF218">
    <property type="entry name" value="PHOSPHOLIPID-TRANSPORTING ATPASE"/>
    <property type="match status" value="1"/>
</dbReference>
<evidence type="ECO:0000256" key="17">
    <source>
        <dbReference type="PIRSR" id="PIRSR606539-2"/>
    </source>
</evidence>
<feature type="transmembrane region" description="Helical" evidence="19">
    <location>
        <begin position="130"/>
        <end position="147"/>
    </location>
</feature>
<dbReference type="FunFam" id="3.40.50.1000:FF:000130">
    <property type="entry name" value="Phospholipid-transporting ATPase"/>
    <property type="match status" value="1"/>
</dbReference>
<evidence type="ECO:0000259" key="21">
    <source>
        <dbReference type="Pfam" id="PF16209"/>
    </source>
</evidence>
<dbReference type="NCBIfam" id="TIGR01652">
    <property type="entry name" value="ATPase-Plipid"/>
    <property type="match status" value="2"/>
</dbReference>
<feature type="binding site" evidence="17">
    <location>
        <position position="1184"/>
    </location>
    <ligand>
        <name>ATP</name>
        <dbReference type="ChEBI" id="CHEBI:30616"/>
    </ligand>
</feature>
<feature type="domain" description="P-type ATPase N-terminal" evidence="21">
    <location>
        <begin position="96"/>
        <end position="150"/>
    </location>
</feature>
<feature type="region of interest" description="Disordered" evidence="20">
    <location>
        <begin position="708"/>
        <end position="748"/>
    </location>
</feature>